<accession>A0A8B2NRG5</accession>
<dbReference type="PANTHER" id="PTHR12863">
    <property type="entry name" value="FATTY ACID HYDROXYLASE"/>
    <property type="match status" value="1"/>
</dbReference>
<evidence type="ECO:0000256" key="8">
    <source>
        <dbReference type="ARBA" id="ARBA00022833"/>
    </source>
</evidence>
<organism evidence="16 17">
    <name type="scientific">Acuticoccus sediminis</name>
    <dbReference type="NCBI Taxonomy" id="2184697"/>
    <lineage>
        <taxon>Bacteria</taxon>
        <taxon>Pseudomonadati</taxon>
        <taxon>Pseudomonadota</taxon>
        <taxon>Alphaproteobacteria</taxon>
        <taxon>Hyphomicrobiales</taxon>
        <taxon>Amorphaceae</taxon>
        <taxon>Acuticoccus</taxon>
    </lineage>
</organism>
<comment type="caution">
    <text evidence="16">The sequence shown here is derived from an EMBL/GenBank/DDBJ whole genome shotgun (WGS) entry which is preliminary data.</text>
</comment>
<evidence type="ECO:0000313" key="17">
    <source>
        <dbReference type="Proteomes" id="UP000249590"/>
    </source>
</evidence>
<evidence type="ECO:0000256" key="1">
    <source>
        <dbReference type="ARBA" id="ARBA00001947"/>
    </source>
</evidence>
<keyword evidence="6" id="KW-0256">Endoplasmic reticulum</keyword>
<dbReference type="OrthoDB" id="5291370at2"/>
<feature type="domain" description="Fatty acid hydroxylase" evidence="15">
    <location>
        <begin position="66"/>
        <end position="210"/>
    </location>
</feature>
<evidence type="ECO:0000256" key="3">
    <source>
        <dbReference type="ARBA" id="ARBA00022516"/>
    </source>
</evidence>
<dbReference type="Proteomes" id="UP000249590">
    <property type="component" value="Unassembled WGS sequence"/>
</dbReference>
<keyword evidence="7" id="KW-0276">Fatty acid metabolism</keyword>
<dbReference type="AlphaFoldDB" id="A0A8B2NRG5"/>
<evidence type="ECO:0000256" key="10">
    <source>
        <dbReference type="ARBA" id="ARBA00023002"/>
    </source>
</evidence>
<keyword evidence="9 14" id="KW-1133">Transmembrane helix</keyword>
<evidence type="ECO:0000256" key="7">
    <source>
        <dbReference type="ARBA" id="ARBA00022832"/>
    </source>
</evidence>
<feature type="transmembrane region" description="Helical" evidence="14">
    <location>
        <begin position="36"/>
        <end position="55"/>
    </location>
</feature>
<evidence type="ECO:0000313" key="16">
    <source>
        <dbReference type="EMBL" id="RAI00659.1"/>
    </source>
</evidence>
<keyword evidence="4 14" id="KW-0812">Transmembrane</keyword>
<dbReference type="PANTHER" id="PTHR12863:SF1">
    <property type="entry name" value="FATTY ACID 2-HYDROXYLASE"/>
    <property type="match status" value="1"/>
</dbReference>
<evidence type="ECO:0000256" key="13">
    <source>
        <dbReference type="ARBA" id="ARBA00023160"/>
    </source>
</evidence>
<evidence type="ECO:0000256" key="6">
    <source>
        <dbReference type="ARBA" id="ARBA00022824"/>
    </source>
</evidence>
<comment type="subcellular location">
    <subcellularLocation>
        <location evidence="2">Endoplasmic reticulum membrane</location>
        <topology evidence="2">Multi-pass membrane protein</topology>
    </subcellularLocation>
</comment>
<sequence length="227" mass="26363">MTDARVLVDDEGTPRQTASRSRTVLDLVTYRTTRKLFRMWVPFWLLVGGIAVWLARGPLELVLGAVYGIAVYSLVEYLMHRFLYHWEPENRFVRFITADVGRHHMRHHREPSDYKAAINAVQTPVVILCAVLALAVLVMPQPLKAAWLISVVSGSMNYVAQELVHFGTHHMRMTSGLLNVVKRHHMLHHYRNENANFGLFWTFWDRLLGTSYEQVARRETRRRADKS</sequence>
<evidence type="ECO:0000259" key="15">
    <source>
        <dbReference type="Pfam" id="PF04116"/>
    </source>
</evidence>
<keyword evidence="13" id="KW-0275">Fatty acid biosynthesis</keyword>
<dbReference type="GO" id="GO:0016020">
    <property type="term" value="C:membrane"/>
    <property type="evidence" value="ECO:0007669"/>
    <property type="project" value="InterPro"/>
</dbReference>
<dbReference type="Pfam" id="PF04116">
    <property type="entry name" value="FA_hydroxylase"/>
    <property type="match status" value="1"/>
</dbReference>
<evidence type="ECO:0000256" key="9">
    <source>
        <dbReference type="ARBA" id="ARBA00022989"/>
    </source>
</evidence>
<dbReference type="GO" id="GO:0005506">
    <property type="term" value="F:iron ion binding"/>
    <property type="evidence" value="ECO:0007669"/>
    <property type="project" value="InterPro"/>
</dbReference>
<dbReference type="GO" id="GO:0006633">
    <property type="term" value="P:fatty acid biosynthetic process"/>
    <property type="evidence" value="ECO:0007669"/>
    <property type="project" value="UniProtKB-KW"/>
</dbReference>
<feature type="transmembrane region" description="Helical" evidence="14">
    <location>
        <begin position="61"/>
        <end position="79"/>
    </location>
</feature>
<name>A0A8B2NRG5_9HYPH</name>
<evidence type="ECO:0000256" key="5">
    <source>
        <dbReference type="ARBA" id="ARBA00022723"/>
    </source>
</evidence>
<evidence type="ECO:0000256" key="2">
    <source>
        <dbReference type="ARBA" id="ARBA00004477"/>
    </source>
</evidence>
<keyword evidence="10" id="KW-0560">Oxidoreductase</keyword>
<gene>
    <name evidence="16" type="ORF">DLJ53_15495</name>
</gene>
<dbReference type="GO" id="GO:0080132">
    <property type="term" value="F:fatty acid 2-hydroxylase activity"/>
    <property type="evidence" value="ECO:0007669"/>
    <property type="project" value="InterPro"/>
</dbReference>
<keyword evidence="17" id="KW-1185">Reference proteome</keyword>
<keyword evidence="11" id="KW-0443">Lipid metabolism</keyword>
<evidence type="ECO:0000256" key="4">
    <source>
        <dbReference type="ARBA" id="ARBA00022692"/>
    </source>
</evidence>
<dbReference type="EMBL" id="QHHQ01000003">
    <property type="protein sequence ID" value="RAI00659.1"/>
    <property type="molecule type" value="Genomic_DNA"/>
</dbReference>
<dbReference type="InterPro" id="IPR006694">
    <property type="entry name" value="Fatty_acid_hydroxylase"/>
</dbReference>
<keyword evidence="8" id="KW-0862">Zinc</keyword>
<keyword evidence="12 14" id="KW-0472">Membrane</keyword>
<keyword evidence="3" id="KW-0444">Lipid biosynthesis</keyword>
<keyword evidence="5" id="KW-0479">Metal-binding</keyword>
<feature type="transmembrane region" description="Helical" evidence="14">
    <location>
        <begin position="116"/>
        <end position="139"/>
    </location>
</feature>
<evidence type="ECO:0000256" key="14">
    <source>
        <dbReference type="SAM" id="Phobius"/>
    </source>
</evidence>
<dbReference type="InterPro" id="IPR014430">
    <property type="entry name" value="Scs7"/>
</dbReference>
<comment type="cofactor">
    <cofactor evidence="1">
        <name>Zn(2+)</name>
        <dbReference type="ChEBI" id="CHEBI:29105"/>
    </cofactor>
</comment>
<evidence type="ECO:0000256" key="12">
    <source>
        <dbReference type="ARBA" id="ARBA00023136"/>
    </source>
</evidence>
<reference evidence="16 17" key="1">
    <citation type="submission" date="2018-05" db="EMBL/GenBank/DDBJ databases">
        <title>Acuticoccus sediminis sp. nov., isolated from deep-sea sediment of Indian Ocean.</title>
        <authorList>
            <person name="Liu X."/>
            <person name="Lai Q."/>
            <person name="Du Y."/>
            <person name="Sun F."/>
            <person name="Zhang X."/>
            <person name="Wang S."/>
            <person name="Shao Z."/>
        </authorList>
    </citation>
    <scope>NUCLEOTIDE SEQUENCE [LARGE SCALE GENOMIC DNA]</scope>
    <source>
        <strain evidence="16 17">PTG4-2</strain>
    </source>
</reference>
<dbReference type="RefSeq" id="WP_111346795.1">
    <property type="nucleotide sequence ID" value="NZ_JAIWKD010000008.1"/>
</dbReference>
<protein>
    <recommendedName>
        <fullName evidence="15">Fatty acid hydroxylase domain-containing protein</fullName>
    </recommendedName>
</protein>
<evidence type="ECO:0000256" key="11">
    <source>
        <dbReference type="ARBA" id="ARBA00023098"/>
    </source>
</evidence>
<proteinExistence type="predicted"/>